<protein>
    <recommendedName>
        <fullName evidence="3">DUF4262 domain-containing protein</fullName>
    </recommendedName>
</protein>
<gene>
    <name evidence="1" type="ORF">CKO43_21700</name>
</gene>
<keyword evidence="2" id="KW-1185">Reference proteome</keyword>
<dbReference type="Pfam" id="PF14081">
    <property type="entry name" value="DUF4262"/>
    <property type="match status" value="1"/>
</dbReference>
<name>A0ABS1E0P1_RUBGE</name>
<reference evidence="1" key="2">
    <citation type="journal article" date="2020" name="Microorganisms">
        <title>Osmotic Adaptation and Compatible Solute Biosynthesis of Phototrophic Bacteria as Revealed from Genome Analyses.</title>
        <authorList>
            <person name="Imhoff J.F."/>
            <person name="Rahn T."/>
            <person name="Kunzel S."/>
            <person name="Keller A."/>
            <person name="Neulinger S.C."/>
        </authorList>
    </citation>
    <scope>NUCLEOTIDE SEQUENCE</scope>
    <source>
        <strain evidence="1">IM 151</strain>
    </source>
</reference>
<dbReference type="Proteomes" id="UP001041814">
    <property type="component" value="Unassembled WGS sequence"/>
</dbReference>
<organism evidence="1 2">
    <name type="scientific">Rubrivivax gelatinosus</name>
    <name type="common">Rhodocyclus gelatinosus</name>
    <name type="synonym">Rhodopseudomonas gelatinosa</name>
    <dbReference type="NCBI Taxonomy" id="28068"/>
    <lineage>
        <taxon>Bacteria</taxon>
        <taxon>Pseudomonadati</taxon>
        <taxon>Pseudomonadota</taxon>
        <taxon>Betaproteobacteria</taxon>
        <taxon>Burkholderiales</taxon>
        <taxon>Sphaerotilaceae</taxon>
        <taxon>Rubrivivax</taxon>
    </lineage>
</organism>
<sequence>MGRGGDTKTRDDVAKHGCGVMHVFDPEGELPPFAYSIGIQRETGAPEVVVVGLKQPIAHFVVNEYNRRVREG</sequence>
<accession>A0ABS1E0P1</accession>
<comment type="caution">
    <text evidence="1">The sequence shown here is derived from an EMBL/GenBank/DDBJ whole genome shotgun (WGS) entry which is preliminary data.</text>
</comment>
<evidence type="ECO:0000313" key="1">
    <source>
        <dbReference type="EMBL" id="MBK1715373.1"/>
    </source>
</evidence>
<evidence type="ECO:0008006" key="3">
    <source>
        <dbReference type="Google" id="ProtNLM"/>
    </source>
</evidence>
<dbReference type="InterPro" id="IPR025358">
    <property type="entry name" value="DUF4262"/>
</dbReference>
<dbReference type="EMBL" id="NRRU01000116">
    <property type="protein sequence ID" value="MBK1715373.1"/>
    <property type="molecule type" value="Genomic_DNA"/>
</dbReference>
<proteinExistence type="predicted"/>
<evidence type="ECO:0000313" key="2">
    <source>
        <dbReference type="Proteomes" id="UP001041814"/>
    </source>
</evidence>
<reference evidence="1" key="1">
    <citation type="submission" date="2017-08" db="EMBL/GenBank/DDBJ databases">
        <authorList>
            <person name="Imhoff J.F."/>
            <person name="Rahn T."/>
            <person name="Kuenzel S."/>
            <person name="Neulinger S.C."/>
        </authorList>
    </citation>
    <scope>NUCLEOTIDE SEQUENCE</scope>
    <source>
        <strain evidence="1">IM 151</strain>
    </source>
</reference>